<evidence type="ECO:0000256" key="1">
    <source>
        <dbReference type="SAM" id="Phobius"/>
    </source>
</evidence>
<feature type="transmembrane region" description="Helical" evidence="1">
    <location>
        <begin position="209"/>
        <end position="230"/>
    </location>
</feature>
<name>A0A9P8VWD4_9HYPO</name>
<keyword evidence="1" id="KW-0812">Transmembrane</keyword>
<keyword evidence="1" id="KW-0472">Membrane</keyword>
<accession>A0A9P8VWD4</accession>
<feature type="chain" id="PRO_5040283598" evidence="2">
    <location>
        <begin position="20"/>
        <end position="231"/>
    </location>
</feature>
<keyword evidence="2" id="KW-0732">Signal</keyword>
<comment type="caution">
    <text evidence="3">The sequence shown here is derived from an EMBL/GenBank/DDBJ whole genome shotgun (WGS) entry which is preliminary data.</text>
</comment>
<feature type="signal peptide" evidence="2">
    <location>
        <begin position="1"/>
        <end position="19"/>
    </location>
</feature>
<protein>
    <submittedName>
        <fullName evidence="3">Uncharacterized protein</fullName>
    </submittedName>
</protein>
<feature type="transmembrane region" description="Helical" evidence="1">
    <location>
        <begin position="31"/>
        <end position="50"/>
    </location>
</feature>
<evidence type="ECO:0000313" key="3">
    <source>
        <dbReference type="EMBL" id="KAH6877084.1"/>
    </source>
</evidence>
<evidence type="ECO:0000313" key="4">
    <source>
        <dbReference type="Proteomes" id="UP000777438"/>
    </source>
</evidence>
<sequence>MLANLGVFLVAFVISVVLAFAELGDANTPLPLAFGLLMTWLPLLVVFTIVDQNPVSSERTAELISRWLDNADAIKSWANTPQNNSTNPDWWRDAIAIPQQLEVHGFIGQGRETQFCGLPHALLKASTAVDFLIESRDGLEHLAESVADRLNGGKPKARYVVSVLSFLLVTGVASNYYCRSSALNATLLGGYLDFNGPAFCRDRFNILRYWAAADAVGASVPTVALIVALFW</sequence>
<reference evidence="3 4" key="1">
    <citation type="journal article" date="2021" name="Nat. Commun.">
        <title>Genetic determinants of endophytism in the Arabidopsis root mycobiome.</title>
        <authorList>
            <person name="Mesny F."/>
            <person name="Miyauchi S."/>
            <person name="Thiergart T."/>
            <person name="Pickel B."/>
            <person name="Atanasova L."/>
            <person name="Karlsson M."/>
            <person name="Huettel B."/>
            <person name="Barry K.W."/>
            <person name="Haridas S."/>
            <person name="Chen C."/>
            <person name="Bauer D."/>
            <person name="Andreopoulos W."/>
            <person name="Pangilinan J."/>
            <person name="LaButti K."/>
            <person name="Riley R."/>
            <person name="Lipzen A."/>
            <person name="Clum A."/>
            <person name="Drula E."/>
            <person name="Henrissat B."/>
            <person name="Kohler A."/>
            <person name="Grigoriev I.V."/>
            <person name="Martin F.M."/>
            <person name="Hacquard S."/>
        </authorList>
    </citation>
    <scope>NUCLEOTIDE SEQUENCE [LARGE SCALE GENOMIC DNA]</scope>
    <source>
        <strain evidence="3 4">MPI-CAGE-CH-0241</strain>
    </source>
</reference>
<organism evidence="3 4">
    <name type="scientific">Thelonectria olida</name>
    <dbReference type="NCBI Taxonomy" id="1576542"/>
    <lineage>
        <taxon>Eukaryota</taxon>
        <taxon>Fungi</taxon>
        <taxon>Dikarya</taxon>
        <taxon>Ascomycota</taxon>
        <taxon>Pezizomycotina</taxon>
        <taxon>Sordariomycetes</taxon>
        <taxon>Hypocreomycetidae</taxon>
        <taxon>Hypocreales</taxon>
        <taxon>Nectriaceae</taxon>
        <taxon>Thelonectria</taxon>
    </lineage>
</organism>
<dbReference type="AlphaFoldDB" id="A0A9P8VWD4"/>
<proteinExistence type="predicted"/>
<feature type="transmembrane region" description="Helical" evidence="1">
    <location>
        <begin position="159"/>
        <end position="177"/>
    </location>
</feature>
<gene>
    <name evidence="3" type="ORF">B0T10DRAFT_566415</name>
</gene>
<dbReference type="OrthoDB" id="5392263at2759"/>
<dbReference type="Proteomes" id="UP000777438">
    <property type="component" value="Unassembled WGS sequence"/>
</dbReference>
<evidence type="ECO:0000256" key="2">
    <source>
        <dbReference type="SAM" id="SignalP"/>
    </source>
</evidence>
<dbReference type="EMBL" id="JAGPYM010000031">
    <property type="protein sequence ID" value="KAH6877084.1"/>
    <property type="molecule type" value="Genomic_DNA"/>
</dbReference>
<keyword evidence="4" id="KW-1185">Reference proteome</keyword>
<keyword evidence="1" id="KW-1133">Transmembrane helix</keyword>